<evidence type="ECO:0000313" key="2">
    <source>
        <dbReference type="Proteomes" id="UP001208794"/>
    </source>
</evidence>
<keyword evidence="2" id="KW-1185">Reference proteome</keyword>
<dbReference type="Pfam" id="PF14281">
    <property type="entry name" value="PDDEXK_4"/>
    <property type="match status" value="1"/>
</dbReference>
<name>A0ABT3MCK7_9LEPT</name>
<dbReference type="Proteomes" id="UP001208794">
    <property type="component" value="Unassembled WGS sequence"/>
</dbReference>
<dbReference type="InterPro" id="IPR029470">
    <property type="entry name" value="PDDEXK_4"/>
</dbReference>
<reference evidence="1 2" key="1">
    <citation type="submission" date="2022-06" db="EMBL/GenBank/DDBJ databases">
        <title>Leptospira isolates from biofilms formed at urban environments.</title>
        <authorList>
            <person name="Ribeiro P.S."/>
            <person name="Sousa T."/>
            <person name="Carvalho N."/>
            <person name="Aburjaile F."/>
            <person name="Neves F."/>
            <person name="Oliveira D."/>
            <person name="Blanco L."/>
            <person name="Lima J."/>
            <person name="Costa F."/>
            <person name="Brenig B."/>
            <person name="Soares S."/>
            <person name="Ramos R."/>
            <person name="Goes-Neto A."/>
            <person name="Matiuzzi M."/>
            <person name="Azevedo V."/>
            <person name="Ristow P."/>
        </authorList>
    </citation>
    <scope>NUCLEOTIDE SEQUENCE [LARGE SCALE GENOMIC DNA]</scope>
    <source>
        <strain evidence="1 2">VSF14</strain>
    </source>
</reference>
<accession>A0ABT3MCK7</accession>
<dbReference type="EMBL" id="JAMQPR010000003">
    <property type="protein sequence ID" value="MCW7506123.1"/>
    <property type="molecule type" value="Genomic_DNA"/>
</dbReference>
<proteinExistence type="predicted"/>
<dbReference type="RefSeq" id="WP_265359681.1">
    <property type="nucleotide sequence ID" value="NZ_JAMQPR010000003.1"/>
</dbReference>
<comment type="caution">
    <text evidence="1">The sequence shown here is derived from an EMBL/GenBank/DDBJ whole genome shotgun (WGS) entry which is preliminary data.</text>
</comment>
<protein>
    <submittedName>
        <fullName evidence="1">PD-(D/E)XK nuclease family protein</fullName>
    </submittedName>
</protein>
<gene>
    <name evidence="1" type="ORF">ND855_18460</name>
</gene>
<evidence type="ECO:0000313" key="1">
    <source>
        <dbReference type="EMBL" id="MCW7506123.1"/>
    </source>
</evidence>
<sequence length="401" mass="47761">MENELDELKHFVMDIEEIEQIAKSINSFNLFETLGMVNQEIRHSNVLAWLLDPFQTHNIGYLFLQKFLKDLIVFNLNSSEQINDELIFDFETLNYEEVEVRREYKNIDLIILINENSKHYCIVIENKIRSTESKNQLSKYKAIVDKEFNDYNKIFVFLSPDQQIPTDNEWITYGYDRIQNLLINILNSRKSAISKSVFEFLDQYLYILRRNIVGDKSIEDICKNLYKKHSKALDLIFQYRPDIYLNIKESIVSFLREENRIVLDAENPSKTYIRFTTKKIDEIIPENGSGWTNSKRILLFEFQNLSDRLNLKLYIGPGEKSLREKLHAILNSEKNSIFITKKTLTDKWHSVFSLEILKKNDYSKFEDNEYETIDLKIKDSLKKEFLPKLNEIEDYILENFK</sequence>
<organism evidence="1 2">
    <name type="scientific">Leptospira paudalimensis</name>
    <dbReference type="NCBI Taxonomy" id="2950024"/>
    <lineage>
        <taxon>Bacteria</taxon>
        <taxon>Pseudomonadati</taxon>
        <taxon>Spirochaetota</taxon>
        <taxon>Spirochaetia</taxon>
        <taxon>Leptospirales</taxon>
        <taxon>Leptospiraceae</taxon>
        <taxon>Leptospira</taxon>
    </lineage>
</organism>